<dbReference type="RefSeq" id="WP_141289011.1">
    <property type="nucleotide sequence ID" value="NZ_VIDT01000319.1"/>
</dbReference>
<evidence type="ECO:0000256" key="1">
    <source>
        <dbReference type="SAM" id="MobiDB-lite"/>
    </source>
</evidence>
<feature type="transmembrane region" description="Helical" evidence="2">
    <location>
        <begin position="29"/>
        <end position="48"/>
    </location>
</feature>
<evidence type="ECO:0000313" key="4">
    <source>
        <dbReference type="Proteomes" id="UP001500279"/>
    </source>
</evidence>
<keyword evidence="2" id="KW-1133">Transmembrane helix</keyword>
<dbReference type="EMBL" id="BAAAEW010000045">
    <property type="protein sequence ID" value="GAA0767081.1"/>
    <property type="molecule type" value="Genomic_DNA"/>
</dbReference>
<accession>A0ABN1KI40</accession>
<feature type="region of interest" description="Disordered" evidence="1">
    <location>
        <begin position="57"/>
        <end position="86"/>
    </location>
</feature>
<reference evidence="3 4" key="1">
    <citation type="journal article" date="2019" name="Int. J. Syst. Evol. Microbiol.">
        <title>The Global Catalogue of Microorganisms (GCM) 10K type strain sequencing project: providing services to taxonomists for standard genome sequencing and annotation.</title>
        <authorList>
            <consortium name="The Broad Institute Genomics Platform"/>
            <consortium name="The Broad Institute Genome Sequencing Center for Infectious Disease"/>
            <person name="Wu L."/>
            <person name="Ma J."/>
        </authorList>
    </citation>
    <scope>NUCLEOTIDE SEQUENCE [LARGE SCALE GENOMIC DNA]</scope>
    <source>
        <strain evidence="3 4">JCM 15503</strain>
    </source>
</reference>
<evidence type="ECO:0000256" key="2">
    <source>
        <dbReference type="SAM" id="Phobius"/>
    </source>
</evidence>
<proteinExistence type="predicted"/>
<evidence type="ECO:0008006" key="5">
    <source>
        <dbReference type="Google" id="ProtNLM"/>
    </source>
</evidence>
<dbReference type="NCBIfam" id="TIGR04438">
    <property type="entry name" value="small_Trp_rich"/>
    <property type="match status" value="1"/>
</dbReference>
<dbReference type="Proteomes" id="UP001500279">
    <property type="component" value="Unassembled WGS sequence"/>
</dbReference>
<protein>
    <recommendedName>
        <fullName evidence="5">TIGR04438 family Trp-rich protein</fullName>
    </recommendedName>
</protein>
<dbReference type="InterPro" id="IPR031044">
    <property type="entry name" value="Small_Trp_rich"/>
</dbReference>
<organism evidence="3 4">
    <name type="scientific">Ideonella azotifigens</name>
    <dbReference type="NCBI Taxonomy" id="513160"/>
    <lineage>
        <taxon>Bacteria</taxon>
        <taxon>Pseudomonadati</taxon>
        <taxon>Pseudomonadota</taxon>
        <taxon>Betaproteobacteria</taxon>
        <taxon>Burkholderiales</taxon>
        <taxon>Sphaerotilaceae</taxon>
        <taxon>Ideonella</taxon>
    </lineage>
</organism>
<keyword evidence="4" id="KW-1185">Reference proteome</keyword>
<keyword evidence="2" id="KW-0812">Transmembrane</keyword>
<comment type="caution">
    <text evidence="3">The sequence shown here is derived from an EMBL/GenBank/DDBJ whole genome shotgun (WGS) entry which is preliminary data.</text>
</comment>
<gene>
    <name evidence="3" type="ORF">GCM10009107_55700</name>
</gene>
<sequence length="86" mass="10218">MAFIIIGVVLLALWLLDWGFVGHLDWWWIALPFVLALAWWAYADASGLTRKREMEKDEERKAERRRRNIANMGLDHLRGGNRNRKR</sequence>
<name>A0ABN1KI40_9BURK</name>
<keyword evidence="2" id="KW-0472">Membrane</keyword>
<evidence type="ECO:0000313" key="3">
    <source>
        <dbReference type="EMBL" id="GAA0767081.1"/>
    </source>
</evidence>